<feature type="transmembrane region" description="Helical" evidence="1">
    <location>
        <begin position="217"/>
        <end position="236"/>
    </location>
</feature>
<keyword evidence="1" id="KW-0472">Membrane</keyword>
<evidence type="ECO:0008006" key="4">
    <source>
        <dbReference type="Google" id="ProtNLM"/>
    </source>
</evidence>
<feature type="transmembrane region" description="Helical" evidence="1">
    <location>
        <begin position="296"/>
        <end position="317"/>
    </location>
</feature>
<dbReference type="Proteomes" id="UP000184476">
    <property type="component" value="Unassembled WGS sequence"/>
</dbReference>
<feature type="transmembrane region" description="Helical" evidence="1">
    <location>
        <begin position="100"/>
        <end position="121"/>
    </location>
</feature>
<evidence type="ECO:0000256" key="1">
    <source>
        <dbReference type="SAM" id="Phobius"/>
    </source>
</evidence>
<proteinExistence type="predicted"/>
<feature type="transmembrane region" description="Helical" evidence="1">
    <location>
        <begin position="47"/>
        <end position="65"/>
    </location>
</feature>
<keyword evidence="3" id="KW-1185">Reference proteome</keyword>
<organism evidence="2 3">
    <name type="scientific">Seinonella peptonophila</name>
    <dbReference type="NCBI Taxonomy" id="112248"/>
    <lineage>
        <taxon>Bacteria</taxon>
        <taxon>Bacillati</taxon>
        <taxon>Bacillota</taxon>
        <taxon>Bacilli</taxon>
        <taxon>Bacillales</taxon>
        <taxon>Thermoactinomycetaceae</taxon>
        <taxon>Seinonella</taxon>
    </lineage>
</organism>
<dbReference type="Gene3D" id="1.20.1250.20">
    <property type="entry name" value="MFS general substrate transporter like domains"/>
    <property type="match status" value="1"/>
</dbReference>
<feature type="transmembrane region" description="Helical" evidence="1">
    <location>
        <begin position="274"/>
        <end position="290"/>
    </location>
</feature>
<reference evidence="2 3" key="1">
    <citation type="submission" date="2016-11" db="EMBL/GenBank/DDBJ databases">
        <authorList>
            <person name="Jaros S."/>
            <person name="Januszkiewicz K."/>
            <person name="Wedrychowicz H."/>
        </authorList>
    </citation>
    <scope>NUCLEOTIDE SEQUENCE [LARGE SCALE GENOMIC DNA]</scope>
    <source>
        <strain evidence="2 3">DSM 44666</strain>
    </source>
</reference>
<dbReference type="SUPFAM" id="SSF103473">
    <property type="entry name" value="MFS general substrate transporter"/>
    <property type="match status" value="1"/>
</dbReference>
<keyword evidence="1" id="KW-1133">Transmembrane helix</keyword>
<name>A0A1M5B1G4_9BACL</name>
<dbReference type="EMBL" id="FQVL01000017">
    <property type="protein sequence ID" value="SHF36167.1"/>
    <property type="molecule type" value="Genomic_DNA"/>
</dbReference>
<dbReference type="AlphaFoldDB" id="A0A1M5B1G4"/>
<gene>
    <name evidence="2" type="ORF">SAMN05444392_11723</name>
</gene>
<dbReference type="InterPro" id="IPR036259">
    <property type="entry name" value="MFS_trans_sf"/>
</dbReference>
<feature type="transmembrane region" description="Helical" evidence="1">
    <location>
        <begin position="12"/>
        <end position="35"/>
    </location>
</feature>
<evidence type="ECO:0000313" key="2">
    <source>
        <dbReference type="EMBL" id="SHF36167.1"/>
    </source>
</evidence>
<evidence type="ECO:0000313" key="3">
    <source>
        <dbReference type="Proteomes" id="UP000184476"/>
    </source>
</evidence>
<accession>A0A1M5B1G4</accession>
<keyword evidence="1" id="KW-0812">Transmembrane</keyword>
<feature type="transmembrane region" description="Helical" evidence="1">
    <location>
        <begin position="142"/>
        <end position="159"/>
    </location>
</feature>
<sequence length="380" mass="41384">MFQSLWDRHKWVRAPGVLPISVIGLLLAGHVNYFYQGANSLVNAKVVPFLAVAFYVAAQAGRAFGAHMGSGTKSLRGALPIIAAASIAIVAMPLPIPMAIMAYMAYSLIIHVALTTVSMSFQERLPKEKDDHRRGSSFFRTANYWAATVAVGVLYVLNISQTPRWVWKGSLLIAGFVAWWAIRRLLPPPSREKKELTEDATTSKWYEIFDIQAMKVVWPYSVVVASGTLVVAMLQFQYPDHGLILLSILSLAQGTFSGPVVWTSSRFGDRSVTIALMISTIGGLILLRIGDLWGVAAVLLLGVASAGGRVCFGMLASKHARSRSRGESAYQLAGVGLGQLAGAMLSISYALGILKMENLWILPIPILVAALFHMWLKVER</sequence>
<feature type="transmembrane region" description="Helical" evidence="1">
    <location>
        <begin position="242"/>
        <end position="262"/>
    </location>
</feature>
<protein>
    <recommendedName>
        <fullName evidence="4">Major Facilitator Superfamily protein</fullName>
    </recommendedName>
</protein>
<feature type="transmembrane region" description="Helical" evidence="1">
    <location>
        <begin position="359"/>
        <end position="376"/>
    </location>
</feature>
<feature type="transmembrane region" description="Helical" evidence="1">
    <location>
        <begin position="77"/>
        <end position="94"/>
    </location>
</feature>
<feature type="transmembrane region" description="Helical" evidence="1">
    <location>
        <begin position="329"/>
        <end position="353"/>
    </location>
</feature>